<feature type="region of interest" description="Disordered" evidence="1">
    <location>
        <begin position="190"/>
        <end position="209"/>
    </location>
</feature>
<name>A0A4Y7SJZ9_COPMI</name>
<accession>A0A4Y7SJZ9</accession>
<organism evidence="2 3">
    <name type="scientific">Coprinellus micaceus</name>
    <name type="common">Glistening ink-cap mushroom</name>
    <name type="synonym">Coprinus micaceus</name>
    <dbReference type="NCBI Taxonomy" id="71717"/>
    <lineage>
        <taxon>Eukaryota</taxon>
        <taxon>Fungi</taxon>
        <taxon>Dikarya</taxon>
        <taxon>Basidiomycota</taxon>
        <taxon>Agaricomycotina</taxon>
        <taxon>Agaricomycetes</taxon>
        <taxon>Agaricomycetidae</taxon>
        <taxon>Agaricales</taxon>
        <taxon>Agaricineae</taxon>
        <taxon>Psathyrellaceae</taxon>
        <taxon>Coprinellus</taxon>
    </lineage>
</organism>
<feature type="non-terminal residue" evidence="2">
    <location>
        <position position="292"/>
    </location>
</feature>
<keyword evidence="3" id="KW-1185">Reference proteome</keyword>
<dbReference type="Proteomes" id="UP000298030">
    <property type="component" value="Unassembled WGS sequence"/>
</dbReference>
<evidence type="ECO:0000256" key="1">
    <source>
        <dbReference type="SAM" id="MobiDB-lite"/>
    </source>
</evidence>
<feature type="non-terminal residue" evidence="2">
    <location>
        <position position="1"/>
    </location>
</feature>
<reference evidence="2 3" key="1">
    <citation type="journal article" date="2019" name="Nat. Ecol. Evol.">
        <title>Megaphylogeny resolves global patterns of mushroom evolution.</title>
        <authorList>
            <person name="Varga T."/>
            <person name="Krizsan K."/>
            <person name="Foldi C."/>
            <person name="Dima B."/>
            <person name="Sanchez-Garcia M."/>
            <person name="Sanchez-Ramirez S."/>
            <person name="Szollosi G.J."/>
            <person name="Szarkandi J.G."/>
            <person name="Papp V."/>
            <person name="Albert L."/>
            <person name="Andreopoulos W."/>
            <person name="Angelini C."/>
            <person name="Antonin V."/>
            <person name="Barry K.W."/>
            <person name="Bougher N.L."/>
            <person name="Buchanan P."/>
            <person name="Buyck B."/>
            <person name="Bense V."/>
            <person name="Catcheside P."/>
            <person name="Chovatia M."/>
            <person name="Cooper J."/>
            <person name="Damon W."/>
            <person name="Desjardin D."/>
            <person name="Finy P."/>
            <person name="Geml J."/>
            <person name="Haridas S."/>
            <person name="Hughes K."/>
            <person name="Justo A."/>
            <person name="Karasinski D."/>
            <person name="Kautmanova I."/>
            <person name="Kiss B."/>
            <person name="Kocsube S."/>
            <person name="Kotiranta H."/>
            <person name="LaButti K.M."/>
            <person name="Lechner B.E."/>
            <person name="Liimatainen K."/>
            <person name="Lipzen A."/>
            <person name="Lukacs Z."/>
            <person name="Mihaltcheva S."/>
            <person name="Morgado L.N."/>
            <person name="Niskanen T."/>
            <person name="Noordeloos M.E."/>
            <person name="Ohm R.A."/>
            <person name="Ortiz-Santana B."/>
            <person name="Ovrebo C."/>
            <person name="Racz N."/>
            <person name="Riley R."/>
            <person name="Savchenko A."/>
            <person name="Shiryaev A."/>
            <person name="Soop K."/>
            <person name="Spirin V."/>
            <person name="Szebenyi C."/>
            <person name="Tomsovsky M."/>
            <person name="Tulloss R.E."/>
            <person name="Uehling J."/>
            <person name="Grigoriev I.V."/>
            <person name="Vagvolgyi C."/>
            <person name="Papp T."/>
            <person name="Martin F.M."/>
            <person name="Miettinen O."/>
            <person name="Hibbett D.S."/>
            <person name="Nagy L.G."/>
        </authorList>
    </citation>
    <scope>NUCLEOTIDE SEQUENCE [LARGE SCALE GENOMIC DNA]</scope>
    <source>
        <strain evidence="2 3">FP101781</strain>
    </source>
</reference>
<protein>
    <submittedName>
        <fullName evidence="2">Uncharacterized protein</fullName>
    </submittedName>
</protein>
<sequence length="292" mass="32163">VLRDSTRADFILAFLLAHSLHEKYRVGTNGPSFKFWWTGCGPKKDGSITIDTDAEFSDAVKSILAKTGAKATVSVEFDTDGWVPFRVRKRVAGDDEDEQGPGVGDELLYGTKVPRVGDYDIKTQVNGHFIELIEKRWKCNEHGSENNGPGCCYRDALGNHWGLNMRKKKFYASALVRLLSDMTSSLPANQASAPSIPVPVTPRKPSSTINTPFSPIPPRSSELHACLVDFLSKEGVDLTHCESALAERRFIPSVLPKVPVARLIEVTGAVEGDAILLQSFCDTWCARLEEKK</sequence>
<dbReference type="AlphaFoldDB" id="A0A4Y7SJZ9"/>
<gene>
    <name evidence="2" type="ORF">FA13DRAFT_1574047</name>
</gene>
<dbReference type="EMBL" id="QPFP01000097">
    <property type="protein sequence ID" value="TEB22091.1"/>
    <property type="molecule type" value="Genomic_DNA"/>
</dbReference>
<evidence type="ECO:0000313" key="2">
    <source>
        <dbReference type="EMBL" id="TEB22091.1"/>
    </source>
</evidence>
<evidence type="ECO:0000313" key="3">
    <source>
        <dbReference type="Proteomes" id="UP000298030"/>
    </source>
</evidence>
<dbReference type="OrthoDB" id="3261928at2759"/>
<proteinExistence type="predicted"/>
<comment type="caution">
    <text evidence="2">The sequence shown here is derived from an EMBL/GenBank/DDBJ whole genome shotgun (WGS) entry which is preliminary data.</text>
</comment>